<reference evidence="8" key="1">
    <citation type="submission" date="2025-08" db="UniProtKB">
        <authorList>
            <consortium name="Ensembl"/>
        </authorList>
    </citation>
    <scope>IDENTIFICATION</scope>
</reference>
<evidence type="ECO:0000256" key="4">
    <source>
        <dbReference type="ARBA" id="ARBA00022737"/>
    </source>
</evidence>
<evidence type="ECO:0000256" key="6">
    <source>
        <dbReference type="ARBA" id="ARBA00022840"/>
    </source>
</evidence>
<keyword evidence="9" id="KW-1185">Reference proteome</keyword>
<evidence type="ECO:0000313" key="9">
    <source>
        <dbReference type="Proteomes" id="UP000472277"/>
    </source>
</evidence>
<feature type="domain" description="NACHT" evidence="7">
    <location>
        <begin position="102"/>
        <end position="235"/>
    </location>
</feature>
<keyword evidence="3" id="KW-0433">Leucine-rich repeat</keyword>
<dbReference type="InParanoid" id="A0A674ANR4"/>
<proteinExistence type="predicted"/>
<evidence type="ECO:0000256" key="1">
    <source>
        <dbReference type="ARBA" id="ARBA00004496"/>
    </source>
</evidence>
<evidence type="ECO:0000313" key="8">
    <source>
        <dbReference type="Ensembl" id="ENSSTUP00000061069.1"/>
    </source>
</evidence>
<dbReference type="Pfam" id="PF17776">
    <property type="entry name" value="NLRC4_HD2"/>
    <property type="match status" value="1"/>
</dbReference>
<dbReference type="OMA" id="MKSEWSK"/>
<dbReference type="InterPro" id="IPR032675">
    <property type="entry name" value="LRR_dom_sf"/>
</dbReference>
<accession>A0A674ANR4</accession>
<dbReference type="Ensembl" id="ENSSTUT00000064437.1">
    <property type="protein sequence ID" value="ENSSTUP00000061069.1"/>
    <property type="gene ID" value="ENSSTUG00000026520.1"/>
</dbReference>
<keyword evidence="5" id="KW-0547">Nucleotide-binding</keyword>
<gene>
    <name evidence="8" type="primary">LOC115190836</name>
</gene>
<dbReference type="Pfam" id="PF05729">
    <property type="entry name" value="NACHT"/>
    <property type="match status" value="1"/>
</dbReference>
<dbReference type="Gene3D" id="3.40.50.300">
    <property type="entry name" value="P-loop containing nucleotide triphosphate hydrolases"/>
    <property type="match status" value="1"/>
</dbReference>
<comment type="subcellular location">
    <subcellularLocation>
        <location evidence="1">Cytoplasm</location>
    </subcellularLocation>
</comment>
<dbReference type="InterPro" id="IPR029495">
    <property type="entry name" value="NACHT-assoc"/>
</dbReference>
<keyword evidence="4" id="KW-0677">Repeat</keyword>
<dbReference type="AlphaFoldDB" id="A0A674ANR4"/>
<dbReference type="InterPro" id="IPR001611">
    <property type="entry name" value="Leu-rich_rpt"/>
</dbReference>
<dbReference type="PANTHER" id="PTHR24106">
    <property type="entry name" value="NACHT, LRR AND CARD DOMAINS-CONTAINING"/>
    <property type="match status" value="1"/>
</dbReference>
<dbReference type="PROSITE" id="PS50837">
    <property type="entry name" value="NACHT"/>
    <property type="match status" value="1"/>
</dbReference>
<name>A0A674ANR4_SALTR</name>
<keyword evidence="2" id="KW-0963">Cytoplasm</keyword>
<evidence type="ECO:0000256" key="2">
    <source>
        <dbReference type="ARBA" id="ARBA00022490"/>
    </source>
</evidence>
<protein>
    <submittedName>
        <fullName evidence="8">Protein NLRC3-like</fullName>
    </submittedName>
</protein>
<evidence type="ECO:0000259" key="7">
    <source>
        <dbReference type="PROSITE" id="PS50837"/>
    </source>
</evidence>
<keyword evidence="6" id="KW-0067">ATP-binding</keyword>
<dbReference type="InterPro" id="IPR027417">
    <property type="entry name" value="P-loop_NTPase"/>
</dbReference>
<dbReference type="Gene3D" id="3.80.10.10">
    <property type="entry name" value="Ribonuclease Inhibitor"/>
    <property type="match status" value="1"/>
</dbReference>
<sequence length="806" mass="90144">MSPNSHCFPTGQTLLTVQQDIKAKLKHKYQHISEGIGHHGNQSLLKDIYTELYITEGGSGGLNNEHEVRQIEMASKKQTTQETPIKCNDIFKPLPGQDKPIRTVLTKGIAGIGKTVSVQKFLLDWAEGKANQDVHFMFPLPFRDLNLKKDQYSLMQLLSHYFPELKEIDSIEDGETKTVFIFDGLDECRLPLDFKDNEKCCDVTKPTSVDVLLTNLIEGNLLPSALLWITSRPAAANQIPAECVDQVTEVRGFNDPQKDEYFRKKIPDQNLANEIITQIKTSRSLHIMCHIPIFCWISASVLEMILKEAEKDEVPKTLTQMYSHFILIQIIVKNRKYNKATETNPKELSQSDKEMILKLAKLAFQQLQKGNLIFYEEDLRECGLDVTEASEYSALCTEIFKEESGLYQDKVYSFVHLSIQEFLAAVHVLESCLDKKENVFSSTSDDEEEESIQLSDFHRRAVDQALKSENGHLDLFLRFLLGLSLESNQHLLQGLLTQTGSTTQSNEETVKRTVRYLSDKIKYESSPERVINLFHCLNELGANSLVEDMQTSLRSGTLSETRLKPDQCSALAYLLLMSEEVLEEFELKTYNTSEEGYQRLLPVVKTCKRALLNGCYLTYESCETLASALRTPNSSLRELDLSYNDLEDRGVELLCVGLTSPLCNIQTLVLGQCGLTEGCCSVLASVLSSPNSQLKQLELRDNDLQDSGVTLLSAGLEDPDCKLHTLGLSGCLVKEEGCAALSSALRSNPSHLKELDLSYNHPGDSAGGLLSAALVGQSITCFSYSVDHGGECRLKSGPRKCKSLQS</sequence>
<dbReference type="Proteomes" id="UP000472277">
    <property type="component" value="Unassembled WGS sequence"/>
</dbReference>
<evidence type="ECO:0000256" key="3">
    <source>
        <dbReference type="ARBA" id="ARBA00022614"/>
    </source>
</evidence>
<dbReference type="SMART" id="SM00368">
    <property type="entry name" value="LRR_RI"/>
    <property type="match status" value="5"/>
</dbReference>
<dbReference type="InterPro" id="IPR041075">
    <property type="entry name" value="NOD1/2_WH"/>
</dbReference>
<dbReference type="Pfam" id="PF14484">
    <property type="entry name" value="FISNA"/>
    <property type="match status" value="1"/>
</dbReference>
<dbReference type="GeneTree" id="ENSGT01150000286927"/>
<reference evidence="8" key="2">
    <citation type="submission" date="2025-09" db="UniProtKB">
        <authorList>
            <consortium name="Ensembl"/>
        </authorList>
    </citation>
    <scope>IDENTIFICATION</scope>
</reference>
<dbReference type="SMART" id="SM01288">
    <property type="entry name" value="FISNA"/>
    <property type="match status" value="1"/>
</dbReference>
<dbReference type="GO" id="GO:0005524">
    <property type="term" value="F:ATP binding"/>
    <property type="evidence" value="ECO:0007669"/>
    <property type="project" value="UniProtKB-KW"/>
</dbReference>
<dbReference type="GO" id="GO:0005737">
    <property type="term" value="C:cytoplasm"/>
    <property type="evidence" value="ECO:0007669"/>
    <property type="project" value="UniProtKB-SubCell"/>
</dbReference>
<dbReference type="InterPro" id="IPR051261">
    <property type="entry name" value="NLR"/>
</dbReference>
<organism evidence="8 9">
    <name type="scientific">Salmo trutta</name>
    <name type="common">Brown trout</name>
    <dbReference type="NCBI Taxonomy" id="8032"/>
    <lineage>
        <taxon>Eukaryota</taxon>
        <taxon>Metazoa</taxon>
        <taxon>Chordata</taxon>
        <taxon>Craniata</taxon>
        <taxon>Vertebrata</taxon>
        <taxon>Euteleostomi</taxon>
        <taxon>Actinopterygii</taxon>
        <taxon>Neopterygii</taxon>
        <taxon>Teleostei</taxon>
        <taxon>Protacanthopterygii</taxon>
        <taxon>Salmoniformes</taxon>
        <taxon>Salmonidae</taxon>
        <taxon>Salmoninae</taxon>
        <taxon>Salmo</taxon>
    </lineage>
</organism>
<dbReference type="SUPFAM" id="SSF52047">
    <property type="entry name" value="RNI-like"/>
    <property type="match status" value="1"/>
</dbReference>
<dbReference type="Pfam" id="PF17779">
    <property type="entry name" value="WHD_NOD2"/>
    <property type="match status" value="1"/>
</dbReference>
<dbReference type="InterPro" id="IPR041267">
    <property type="entry name" value="NLRP_HD2"/>
</dbReference>
<evidence type="ECO:0000256" key="5">
    <source>
        <dbReference type="ARBA" id="ARBA00022741"/>
    </source>
</evidence>
<dbReference type="FunFam" id="3.40.50.300:FF:000210">
    <property type="entry name" value="Si:dkey-16p6.1"/>
    <property type="match status" value="1"/>
</dbReference>
<dbReference type="InterPro" id="IPR007111">
    <property type="entry name" value="NACHT_NTPase"/>
</dbReference>
<dbReference type="Pfam" id="PF13516">
    <property type="entry name" value="LRR_6"/>
    <property type="match status" value="3"/>
</dbReference>